<feature type="compositionally biased region" description="Basic and acidic residues" evidence="1">
    <location>
        <begin position="985"/>
        <end position="994"/>
    </location>
</feature>
<feature type="compositionally biased region" description="Polar residues" evidence="1">
    <location>
        <begin position="484"/>
        <end position="501"/>
    </location>
</feature>
<feature type="domain" description="RelA/SpoT" evidence="2">
    <location>
        <begin position="1291"/>
        <end position="1397"/>
    </location>
</feature>
<dbReference type="GO" id="GO:0015969">
    <property type="term" value="P:guanosine tetraphosphate metabolic process"/>
    <property type="evidence" value="ECO:0007669"/>
    <property type="project" value="InterPro"/>
</dbReference>
<protein>
    <recommendedName>
        <fullName evidence="2">RelA/SpoT domain-containing protein</fullName>
    </recommendedName>
</protein>
<feature type="compositionally biased region" description="Low complexity" evidence="1">
    <location>
        <begin position="1031"/>
        <end position="1041"/>
    </location>
</feature>
<feature type="region of interest" description="Disordered" evidence="1">
    <location>
        <begin position="478"/>
        <end position="598"/>
    </location>
</feature>
<evidence type="ECO:0000313" key="4">
    <source>
        <dbReference type="Proteomes" id="UP000198242"/>
    </source>
</evidence>
<evidence type="ECO:0000256" key="1">
    <source>
        <dbReference type="SAM" id="MobiDB-lite"/>
    </source>
</evidence>
<feature type="region of interest" description="Disordered" evidence="1">
    <location>
        <begin position="968"/>
        <end position="1046"/>
    </location>
</feature>
<dbReference type="Gene3D" id="3.30.460.10">
    <property type="entry name" value="Beta Polymerase, domain 2"/>
    <property type="match status" value="1"/>
</dbReference>
<organism evidence="3 4">
    <name type="scientific">Micromonospora viridifaciens</name>
    <dbReference type="NCBI Taxonomy" id="1881"/>
    <lineage>
        <taxon>Bacteria</taxon>
        <taxon>Bacillati</taxon>
        <taxon>Actinomycetota</taxon>
        <taxon>Actinomycetes</taxon>
        <taxon>Micromonosporales</taxon>
        <taxon>Micromonosporaceae</taxon>
        <taxon>Micromonospora</taxon>
    </lineage>
</organism>
<dbReference type="InterPro" id="IPR028908">
    <property type="entry name" value="Tox-PL_dom"/>
</dbReference>
<accession>A0A1C4ZRS5</accession>
<dbReference type="OrthoDB" id="4554584at2"/>
<dbReference type="Pfam" id="PF25547">
    <property type="entry name" value="WXG100_2"/>
    <property type="match status" value="1"/>
</dbReference>
<feature type="region of interest" description="Disordered" evidence="1">
    <location>
        <begin position="731"/>
        <end position="756"/>
    </location>
</feature>
<reference evidence="4" key="1">
    <citation type="submission" date="2016-06" db="EMBL/GenBank/DDBJ databases">
        <authorList>
            <person name="Varghese N."/>
            <person name="Submissions Spin"/>
        </authorList>
    </citation>
    <scope>NUCLEOTIDE SEQUENCE [LARGE SCALE GENOMIC DNA]</scope>
    <source>
        <strain evidence="4">DSM 43909</strain>
    </source>
</reference>
<dbReference type="SMART" id="SM00954">
    <property type="entry name" value="RelA_SpoT"/>
    <property type="match status" value="1"/>
</dbReference>
<dbReference type="EMBL" id="LT607411">
    <property type="protein sequence ID" value="SCF35740.1"/>
    <property type="molecule type" value="Genomic_DNA"/>
</dbReference>
<evidence type="ECO:0000259" key="2">
    <source>
        <dbReference type="SMART" id="SM00954"/>
    </source>
</evidence>
<dbReference type="Pfam" id="PF15644">
    <property type="entry name" value="Gln_amidase"/>
    <property type="match status" value="1"/>
</dbReference>
<proteinExistence type="predicted"/>
<dbReference type="PANTHER" id="PTHR24216">
    <property type="entry name" value="PAXILLIN-RELATED"/>
    <property type="match status" value="1"/>
</dbReference>
<dbReference type="Proteomes" id="UP000198242">
    <property type="component" value="Chromosome I"/>
</dbReference>
<feature type="compositionally biased region" description="Pro residues" evidence="1">
    <location>
        <begin position="995"/>
        <end position="1005"/>
    </location>
</feature>
<feature type="compositionally biased region" description="Low complexity" evidence="1">
    <location>
        <begin position="424"/>
        <end position="437"/>
    </location>
</feature>
<dbReference type="InterPro" id="IPR057746">
    <property type="entry name" value="CpnT-like_N"/>
</dbReference>
<feature type="compositionally biased region" description="Pro residues" evidence="1">
    <location>
        <begin position="527"/>
        <end position="538"/>
    </location>
</feature>
<keyword evidence="4" id="KW-1185">Reference proteome</keyword>
<dbReference type="InterPro" id="IPR007685">
    <property type="entry name" value="RelA_SpoT"/>
</dbReference>
<feature type="compositionally biased region" description="Pro residues" evidence="1">
    <location>
        <begin position="579"/>
        <end position="596"/>
    </location>
</feature>
<evidence type="ECO:0000313" key="3">
    <source>
        <dbReference type="EMBL" id="SCF35740.1"/>
    </source>
</evidence>
<feature type="region of interest" description="Disordered" evidence="1">
    <location>
        <begin position="420"/>
        <end position="451"/>
    </location>
</feature>
<dbReference type="InterPro" id="IPR043519">
    <property type="entry name" value="NT_sf"/>
</dbReference>
<dbReference type="Pfam" id="PF04607">
    <property type="entry name" value="RelA_SpoT"/>
    <property type="match status" value="1"/>
</dbReference>
<gene>
    <name evidence="3" type="ORF">GA0074695_6028</name>
</gene>
<dbReference type="SUPFAM" id="SSF81301">
    <property type="entry name" value="Nucleotidyltransferase"/>
    <property type="match status" value="1"/>
</dbReference>
<feature type="region of interest" description="Disordered" evidence="1">
    <location>
        <begin position="1277"/>
        <end position="1298"/>
    </location>
</feature>
<sequence>MSMLPSPIPHPLDYCPWDVPGWIYEALDWVVGVEWPDGNERAVWDLADQWYGIADVLARPRTDAIAAAGEVRSGYGGVGLVAEAFEAAWHKVAEGPEAPLPVLLAVTGELGKLVDSCGCDIEGAKLEAWIELGILVIELLSLAVAAVLTAGAASPAAGAAIAASRMVVQQIFKRLVAQLARKALKDGLKEAGERAAKDVVKSGVRGFARRAAVGGLVEAGQEAGTSLATQAYQNSTGRRDGLDLTDVGMSALGGFAGGAVAPLAGLGRHADGRLSQVGEHLGREMAGETLAEGAAGLATGQNLSLEDLARAAVSGVSGSATGQADAALHHRLDGKLGGLAFPPVDPALSLSGAADVGGVIPAQRAPESVGPATAAPVAPVPSVAAAGAVQLDTAGPGVTAAVESRPLEVTTAADVAAPMHSERSAAVASPSVHSVPESDADRPTSEAAARPTLSSVAVESLVAGTHLVAADPRLGPVTQADIGTPSQAAPVQASTAPTVASGSPAVASHPNATSPLPADRYSGAPVAPAPGPSNPPPLQRAAADPAAGSTVTGPDNRPAPNPRFPLLEALAPAPRRPTDGPPPVLPGPFDPLPPRRNVPTPEELAARRAADREAFDRRRYQSYLQAQREWYEENRREKKTEWLRYKADYFQRRADEYGERARQFHRGGRELRAQHWQTAAYEASVEAHELREQAQQVLAGSLVPAEVMIEDDADFYRINDDVADLATGAVETPDRSALTGDGHPPPIDRSRRYGVRGGLRPPLALHQTDLERQMPRNPDGTVVRTADPRYGGWFQLANDGGPLADATRSINCLDCTLSLYETWVHGRPRVSAPRTFDGYLMGDVRQPVDGEADGPMRVEEISGGQFQNLCPGPDPTSHLEVRQRVERGYQDLHRQLLAGGHGSYAFLITSWQGGGSHAWVALNQNGTVLYLDPQSGFVSERPLYTHNGGWHKNNAIGIDALVLGPDGRPMPLDGRPPGIFNVLPELRDRPDPPDPPRPPDPPPPYDGDEEPPDFNRVYLLGEDTTFHRAGDASPPGSAPAGDPDDVRRAHLDAHAERISAGLFVRDAIAAATSLDQVFAAGVTPVELAHHLDPPTLRRLAPELDEAAAGDLTRLLADPRVQRMLDQTWEAPPRGEPLLAETLVHQLTQRPDLVRMILATPELANSLAARPLTLHHLATHQKAIDVLGDVLYDIAERGASVVATALIPPVQPTPLTTEQLAVSYQFAVDRPVAFQPGFDQSRCQDVVYRRQYLDELYEAAVAAQGEIDGLGRRLLEASKGDGEYQPRPGPKDRMRAEDKVAKHGGDASRLRDLAAGRVSYQRLDDIYAALAALQGDPQVTIIEFDDRFLEPQDSGYRDVQMMLRTSSGHIAEFRLQLAALDDVATWEHALFEVRRDLGAVAREQGRSLSDKETAIRSGIIQRQREHFWAALQSALNGGLE</sequence>
<name>A0A1C4ZRS5_MICVI</name>
<dbReference type="PANTHER" id="PTHR24216:SF65">
    <property type="entry name" value="PAXILLIN-LIKE PROTEIN 1"/>
    <property type="match status" value="1"/>
</dbReference>